<evidence type="ECO:0000313" key="3">
    <source>
        <dbReference type="Proteomes" id="UP000299102"/>
    </source>
</evidence>
<accession>A0A4C1U635</accession>
<evidence type="ECO:0000313" key="2">
    <source>
        <dbReference type="EMBL" id="GBP21769.1"/>
    </source>
</evidence>
<dbReference type="EMBL" id="BGZK01000132">
    <property type="protein sequence ID" value="GBP21769.1"/>
    <property type="molecule type" value="Genomic_DNA"/>
</dbReference>
<reference evidence="2 3" key="1">
    <citation type="journal article" date="2019" name="Commun. Biol.">
        <title>The bagworm genome reveals a unique fibroin gene that provides high tensile strength.</title>
        <authorList>
            <person name="Kono N."/>
            <person name="Nakamura H."/>
            <person name="Ohtoshi R."/>
            <person name="Tomita M."/>
            <person name="Numata K."/>
            <person name="Arakawa K."/>
        </authorList>
    </citation>
    <scope>NUCLEOTIDE SEQUENCE [LARGE SCALE GENOMIC DNA]</scope>
</reference>
<sequence>MHTSELSGLNDLSNETLAITLAITKALDRVWCTELFVLSFLSCPVDDWRSIALPLTVAYSIPPGDQTERITNSSLFRNHSSDRERTSCPLLKSNKIIRADSNGCDRRRVGGRAADNGGRPSRASGARAAPPSCAARQWSAGE</sequence>
<keyword evidence="3" id="KW-1185">Reference proteome</keyword>
<dbReference type="AlphaFoldDB" id="A0A4C1U635"/>
<feature type="compositionally biased region" description="Low complexity" evidence="1">
    <location>
        <begin position="117"/>
        <end position="136"/>
    </location>
</feature>
<proteinExistence type="predicted"/>
<gene>
    <name evidence="2" type="ORF">EVAR_10947_1</name>
</gene>
<feature type="region of interest" description="Disordered" evidence="1">
    <location>
        <begin position="103"/>
        <end position="142"/>
    </location>
</feature>
<protein>
    <submittedName>
        <fullName evidence="2">Uncharacterized protein</fullName>
    </submittedName>
</protein>
<comment type="caution">
    <text evidence="2">The sequence shown here is derived from an EMBL/GenBank/DDBJ whole genome shotgun (WGS) entry which is preliminary data.</text>
</comment>
<dbReference type="Proteomes" id="UP000299102">
    <property type="component" value="Unassembled WGS sequence"/>
</dbReference>
<evidence type="ECO:0000256" key="1">
    <source>
        <dbReference type="SAM" id="MobiDB-lite"/>
    </source>
</evidence>
<organism evidence="2 3">
    <name type="scientific">Eumeta variegata</name>
    <name type="common">Bagworm moth</name>
    <name type="synonym">Eumeta japonica</name>
    <dbReference type="NCBI Taxonomy" id="151549"/>
    <lineage>
        <taxon>Eukaryota</taxon>
        <taxon>Metazoa</taxon>
        <taxon>Ecdysozoa</taxon>
        <taxon>Arthropoda</taxon>
        <taxon>Hexapoda</taxon>
        <taxon>Insecta</taxon>
        <taxon>Pterygota</taxon>
        <taxon>Neoptera</taxon>
        <taxon>Endopterygota</taxon>
        <taxon>Lepidoptera</taxon>
        <taxon>Glossata</taxon>
        <taxon>Ditrysia</taxon>
        <taxon>Tineoidea</taxon>
        <taxon>Psychidae</taxon>
        <taxon>Oiketicinae</taxon>
        <taxon>Eumeta</taxon>
    </lineage>
</organism>
<name>A0A4C1U635_EUMVA</name>